<dbReference type="Proteomes" id="UP001143309">
    <property type="component" value="Unassembled WGS sequence"/>
</dbReference>
<reference evidence="2" key="2">
    <citation type="submission" date="2023-01" db="EMBL/GenBank/DDBJ databases">
        <authorList>
            <person name="Sun Q."/>
            <person name="Evtushenko L."/>
        </authorList>
    </citation>
    <scope>NUCLEOTIDE SEQUENCE</scope>
    <source>
        <strain evidence="2">VKM B-2748</strain>
    </source>
</reference>
<feature type="transmembrane region" description="Helical" evidence="1">
    <location>
        <begin position="24"/>
        <end position="44"/>
    </location>
</feature>
<dbReference type="RefSeq" id="WP_271199245.1">
    <property type="nucleotide sequence ID" value="NZ_BSFL01000001.1"/>
</dbReference>
<sequence length="55" mass="5861">MNSAPITAWEGAKAYFTFADRPGVLMFFCAVAIVACAASIASMMRHETSCSKKLG</sequence>
<keyword evidence="1" id="KW-0472">Membrane</keyword>
<keyword evidence="1" id="KW-1133">Transmembrane helix</keyword>
<comment type="caution">
    <text evidence="2">The sequence shown here is derived from an EMBL/GenBank/DDBJ whole genome shotgun (WGS) entry which is preliminary data.</text>
</comment>
<protein>
    <submittedName>
        <fullName evidence="2">Uncharacterized protein</fullName>
    </submittedName>
</protein>
<evidence type="ECO:0000256" key="1">
    <source>
        <dbReference type="SAM" id="Phobius"/>
    </source>
</evidence>
<keyword evidence="3" id="KW-1185">Reference proteome</keyword>
<dbReference type="AlphaFoldDB" id="A0A9W6JN35"/>
<reference evidence="2" key="1">
    <citation type="journal article" date="2014" name="Int. J. Syst. Evol. Microbiol.">
        <title>Complete genome sequence of Corynebacterium casei LMG S-19264T (=DSM 44701T), isolated from a smear-ripened cheese.</title>
        <authorList>
            <consortium name="US DOE Joint Genome Institute (JGI-PGF)"/>
            <person name="Walter F."/>
            <person name="Albersmeier A."/>
            <person name="Kalinowski J."/>
            <person name="Ruckert C."/>
        </authorList>
    </citation>
    <scope>NUCLEOTIDE SEQUENCE</scope>
    <source>
        <strain evidence="2">VKM B-2748</strain>
    </source>
</reference>
<proteinExistence type="predicted"/>
<evidence type="ECO:0000313" key="3">
    <source>
        <dbReference type="Proteomes" id="UP001143309"/>
    </source>
</evidence>
<dbReference type="EMBL" id="BSFL01000001">
    <property type="protein sequence ID" value="GLK78739.1"/>
    <property type="molecule type" value="Genomic_DNA"/>
</dbReference>
<name>A0A9W6JN35_9HYPH</name>
<keyword evidence="1" id="KW-0812">Transmembrane</keyword>
<evidence type="ECO:0000313" key="2">
    <source>
        <dbReference type="EMBL" id="GLK78739.1"/>
    </source>
</evidence>
<accession>A0A9W6JN35</accession>
<organism evidence="2 3">
    <name type="scientific">Methylopila turkensis</name>
    <dbReference type="NCBI Taxonomy" id="1437816"/>
    <lineage>
        <taxon>Bacteria</taxon>
        <taxon>Pseudomonadati</taxon>
        <taxon>Pseudomonadota</taxon>
        <taxon>Alphaproteobacteria</taxon>
        <taxon>Hyphomicrobiales</taxon>
        <taxon>Methylopilaceae</taxon>
        <taxon>Methylopila</taxon>
    </lineage>
</organism>
<gene>
    <name evidence="2" type="ORF">GCM10008174_04800</name>
</gene>